<feature type="region of interest" description="Disordered" evidence="1">
    <location>
        <begin position="25"/>
        <end position="54"/>
    </location>
</feature>
<dbReference type="Proteomes" id="UP000006666">
    <property type="component" value="Chromosome"/>
</dbReference>
<evidence type="ECO:0000256" key="1">
    <source>
        <dbReference type="SAM" id="MobiDB-lite"/>
    </source>
</evidence>
<protein>
    <submittedName>
        <fullName evidence="3">Uncharacterized protein</fullName>
    </submittedName>
</protein>
<sequence length="54" mass="5195">MWVIGGVMVAAGLTVVALRAAPAPDDVTAVDTDATTGGTAPAAHSDSATTEGAR</sequence>
<dbReference type="KEGG" id="kse:Ksed_22210"/>
<keyword evidence="2" id="KW-0732">Signal</keyword>
<evidence type="ECO:0000313" key="4">
    <source>
        <dbReference type="Proteomes" id="UP000006666"/>
    </source>
</evidence>
<dbReference type="AlphaFoldDB" id="C7NLV5"/>
<dbReference type="RefSeq" id="WP_015780137.1">
    <property type="nucleotide sequence ID" value="NC_013169.1"/>
</dbReference>
<evidence type="ECO:0000256" key="2">
    <source>
        <dbReference type="SAM" id="SignalP"/>
    </source>
</evidence>
<evidence type="ECO:0000313" key="3">
    <source>
        <dbReference type="EMBL" id="ACV07204.1"/>
    </source>
</evidence>
<dbReference type="HOGENOM" id="CLU_3044475_0_0_11"/>
<dbReference type="STRING" id="478801.Ksed_22210"/>
<reference evidence="3 4" key="1">
    <citation type="journal article" date="2009" name="Stand. Genomic Sci.">
        <title>Complete genome sequence of Kytococcus sedentarius type strain (541).</title>
        <authorList>
            <person name="Sims D."/>
            <person name="Brettin T."/>
            <person name="Detter J.C."/>
            <person name="Han C."/>
            <person name="Lapidus A."/>
            <person name="Copeland A."/>
            <person name="Glavina Del Rio T."/>
            <person name="Nolan M."/>
            <person name="Chen F."/>
            <person name="Lucas S."/>
            <person name="Tice H."/>
            <person name="Cheng J.F."/>
            <person name="Bruce D."/>
            <person name="Goodwin L."/>
            <person name="Pitluck S."/>
            <person name="Ovchinnikova G."/>
            <person name="Pati A."/>
            <person name="Ivanova N."/>
            <person name="Mavrommatis K."/>
            <person name="Chen A."/>
            <person name="Palaniappan K."/>
            <person name="D'haeseleer P."/>
            <person name="Chain P."/>
            <person name="Bristow J."/>
            <person name="Eisen J.A."/>
            <person name="Markowitz V."/>
            <person name="Hugenholtz P."/>
            <person name="Schneider S."/>
            <person name="Goker M."/>
            <person name="Pukall R."/>
            <person name="Kyrpides N.C."/>
            <person name="Klenk H.P."/>
        </authorList>
    </citation>
    <scope>NUCLEOTIDE SEQUENCE [LARGE SCALE GENOMIC DNA]</scope>
    <source>
        <strain evidence="4">ATCC 14392 / DSM 20547 / JCM 11482 / CCUG 33030 / NBRC 15357 / NCTC 11040 / CCM 314 / 541</strain>
    </source>
</reference>
<name>C7NLV5_KYTSD</name>
<proteinExistence type="predicted"/>
<organism evidence="3 4">
    <name type="scientific">Kytococcus sedentarius (strain ATCC 14392 / DSM 20547 / JCM 11482 / CCUG 33030 / NBRC 15357 / NCTC 11040 / CCM 314 / 541)</name>
    <name type="common">Micrococcus sedentarius</name>
    <dbReference type="NCBI Taxonomy" id="478801"/>
    <lineage>
        <taxon>Bacteria</taxon>
        <taxon>Bacillati</taxon>
        <taxon>Actinomycetota</taxon>
        <taxon>Actinomycetes</taxon>
        <taxon>Micrococcales</taxon>
        <taxon>Kytococcaceae</taxon>
        <taxon>Kytococcus</taxon>
    </lineage>
</organism>
<keyword evidence="4" id="KW-1185">Reference proteome</keyword>
<dbReference type="EMBL" id="CP001686">
    <property type="protein sequence ID" value="ACV07204.1"/>
    <property type="molecule type" value="Genomic_DNA"/>
</dbReference>
<gene>
    <name evidence="3" type="ordered locus">Ksed_22210</name>
</gene>
<feature type="signal peptide" evidence="2">
    <location>
        <begin position="1"/>
        <end position="20"/>
    </location>
</feature>
<feature type="chain" id="PRO_5002981255" evidence="2">
    <location>
        <begin position="21"/>
        <end position="54"/>
    </location>
</feature>
<feature type="compositionally biased region" description="Low complexity" evidence="1">
    <location>
        <begin position="25"/>
        <end position="43"/>
    </location>
</feature>
<accession>C7NLV5</accession>